<proteinExistence type="predicted"/>
<evidence type="ECO:0000313" key="3">
    <source>
        <dbReference type="Proteomes" id="UP000664385"/>
    </source>
</evidence>
<comment type="caution">
    <text evidence="2">The sequence shown here is derived from an EMBL/GenBank/DDBJ whole genome shotgun (WGS) entry which is preliminary data.</text>
</comment>
<feature type="compositionally biased region" description="Low complexity" evidence="1">
    <location>
        <begin position="1"/>
        <end position="10"/>
    </location>
</feature>
<evidence type="ECO:0000313" key="2">
    <source>
        <dbReference type="EMBL" id="MBN8205576.1"/>
    </source>
</evidence>
<dbReference type="RefSeq" id="WP_206823294.1">
    <property type="nucleotide sequence ID" value="NZ_JAEMWU010000001.1"/>
</dbReference>
<dbReference type="Proteomes" id="UP000664385">
    <property type="component" value="Unassembled WGS sequence"/>
</dbReference>
<evidence type="ECO:0000256" key="1">
    <source>
        <dbReference type="SAM" id="MobiDB-lite"/>
    </source>
</evidence>
<feature type="region of interest" description="Disordered" evidence="1">
    <location>
        <begin position="1"/>
        <end position="52"/>
    </location>
</feature>
<reference evidence="2" key="1">
    <citation type="submission" date="2020-12" db="EMBL/GenBank/DDBJ databases">
        <title>PHA producing bacteria isolated from mangrove.</title>
        <authorList>
            <person name="Zheng W."/>
            <person name="Yu S."/>
            <person name="Huang Y."/>
        </authorList>
    </citation>
    <scope>NUCLEOTIDE SEQUENCE</scope>
    <source>
        <strain evidence="2">GN8-5</strain>
    </source>
</reference>
<name>A0A939DVA5_9MICO</name>
<dbReference type="AlphaFoldDB" id="A0A939DVA5"/>
<dbReference type="EMBL" id="JAEMWU010000001">
    <property type="protein sequence ID" value="MBN8205576.1"/>
    <property type="molecule type" value="Genomic_DNA"/>
</dbReference>
<gene>
    <name evidence="2" type="ORF">JF543_06335</name>
</gene>
<protein>
    <recommendedName>
        <fullName evidence="4">PKD domain-containing protein</fullName>
    </recommendedName>
</protein>
<accession>A0A939DVA5</accession>
<sequence length="242" mass="25648">MGGADVLVGNNGTGVAVGGSKTSPGAASPPKGGTGSPVHQVDYVPPRQPTPEECKINWDSMIRCWEHVERGEDDPEDSTPSIPEVTITDLASFSPDPGTLTGEPDNLGVAGLPTNFTTDTAEHTRDGELFGFPIRVRFTPITHTFHYGDGQSQASDTPGASWDALDQAQFTPTDTSHTYAERGTYHARVDTAYSAEVDLGVGWFPLTGQLDIPGTPQTIRIYEAHTALVAHTCTENPTAPGC</sequence>
<evidence type="ECO:0008006" key="4">
    <source>
        <dbReference type="Google" id="ProtNLM"/>
    </source>
</evidence>
<organism evidence="2 3">
    <name type="scientific">Microbacterium esteraromaticum</name>
    <dbReference type="NCBI Taxonomy" id="57043"/>
    <lineage>
        <taxon>Bacteria</taxon>
        <taxon>Bacillati</taxon>
        <taxon>Actinomycetota</taxon>
        <taxon>Actinomycetes</taxon>
        <taxon>Micrococcales</taxon>
        <taxon>Microbacteriaceae</taxon>
        <taxon>Microbacterium</taxon>
    </lineage>
</organism>